<dbReference type="PANTHER" id="PTHR45947">
    <property type="entry name" value="SULFOQUINOVOSYL TRANSFERASE SQD2"/>
    <property type="match status" value="1"/>
</dbReference>
<dbReference type="Pfam" id="PF13439">
    <property type="entry name" value="Glyco_transf_4"/>
    <property type="match status" value="1"/>
</dbReference>
<keyword evidence="3" id="KW-1185">Reference proteome</keyword>
<protein>
    <submittedName>
        <fullName evidence="2">Glycosyltransferase family 4 protein</fullName>
    </submittedName>
</protein>
<dbReference type="Proteomes" id="UP001193081">
    <property type="component" value="Unassembled WGS sequence"/>
</dbReference>
<reference evidence="2 3" key="1">
    <citation type="submission" date="2021-03" db="EMBL/GenBank/DDBJ databases">
        <authorList>
            <person name="Grouzdev D.S."/>
        </authorList>
    </citation>
    <scope>NUCLEOTIDE SEQUENCE [LARGE SCALE GENOMIC DNA]</scope>
    <source>
        <strain evidence="2 3">M50-1</strain>
    </source>
</reference>
<proteinExistence type="predicted"/>
<dbReference type="InterPro" id="IPR028098">
    <property type="entry name" value="Glyco_trans_4-like_N"/>
</dbReference>
<gene>
    <name evidence="2" type="ORF">EYB53_005550</name>
</gene>
<name>A0ABS4D6V9_9CHLR</name>
<feature type="domain" description="Glycosyltransferase subfamily 4-like N-terminal" evidence="1">
    <location>
        <begin position="19"/>
        <end position="187"/>
    </location>
</feature>
<dbReference type="Pfam" id="PF13692">
    <property type="entry name" value="Glyco_trans_1_4"/>
    <property type="match status" value="1"/>
</dbReference>
<comment type="caution">
    <text evidence="2">The sequence shown here is derived from an EMBL/GenBank/DDBJ whole genome shotgun (WGS) entry which is preliminary data.</text>
</comment>
<dbReference type="PANTHER" id="PTHR45947:SF3">
    <property type="entry name" value="SULFOQUINOVOSYL TRANSFERASE SQD2"/>
    <property type="match status" value="1"/>
</dbReference>
<evidence type="ECO:0000313" key="2">
    <source>
        <dbReference type="EMBL" id="MBP1465165.1"/>
    </source>
</evidence>
<dbReference type="RefSeq" id="WP_135477223.1">
    <property type="nucleotide sequence ID" value="NZ_SIJK02000007.1"/>
</dbReference>
<dbReference type="InterPro" id="IPR050194">
    <property type="entry name" value="Glycosyltransferase_grp1"/>
</dbReference>
<accession>A0ABS4D6V9</accession>
<dbReference type="EMBL" id="SIJK02000007">
    <property type="protein sequence ID" value="MBP1465165.1"/>
    <property type="molecule type" value="Genomic_DNA"/>
</dbReference>
<evidence type="ECO:0000313" key="3">
    <source>
        <dbReference type="Proteomes" id="UP001193081"/>
    </source>
</evidence>
<sequence length="390" mass="41780">MRVAYVCADPGVPVFGTKGSSVHVQAVIRALLRRGLKVTLFASRFDGPLPADLAAVTCVPLPLPPKGATRIREAALLAANEDLAAALERSGPFDLVYERYSLWSYAAMGYAQRTGVPGLLEVNAPLIDEQIRHRELINRAGAMQVAQRLFRTATALLAVSQEVAAYLRTFANETSIVVVPNGVDPDRFPVRPRSASHPTYTVGFVGTLKPWHGLEVLLAAFIQLHQRLPSARLLLVGDGPERDKLEAQVNASGLAPVVEFTGAVSPEAIPGLLARMDVATAPYPSRERCYFSPLKLFEYMAAGLPVVASQVGQVADILTHGETGLLCPPGDPEALMHALVALHDSPALRVKLGAAGRHLVLGQYTWDAVAGRILAIAQGQLVAQEWASYA</sequence>
<evidence type="ECO:0000259" key="1">
    <source>
        <dbReference type="Pfam" id="PF13439"/>
    </source>
</evidence>
<dbReference type="SUPFAM" id="SSF53756">
    <property type="entry name" value="UDP-Glycosyltransferase/glycogen phosphorylase"/>
    <property type="match status" value="1"/>
</dbReference>
<dbReference type="CDD" id="cd03801">
    <property type="entry name" value="GT4_PimA-like"/>
    <property type="match status" value="1"/>
</dbReference>
<organism evidence="2 3">
    <name type="scientific">Candidatus Chloroploca mongolica</name>
    <dbReference type="NCBI Taxonomy" id="2528176"/>
    <lineage>
        <taxon>Bacteria</taxon>
        <taxon>Bacillati</taxon>
        <taxon>Chloroflexota</taxon>
        <taxon>Chloroflexia</taxon>
        <taxon>Chloroflexales</taxon>
        <taxon>Chloroflexineae</taxon>
        <taxon>Oscillochloridaceae</taxon>
        <taxon>Candidatus Chloroploca</taxon>
    </lineage>
</organism>
<dbReference type="Gene3D" id="3.40.50.2000">
    <property type="entry name" value="Glycogen Phosphorylase B"/>
    <property type="match status" value="2"/>
</dbReference>